<proteinExistence type="predicted"/>
<sequence length="45" mass="5226">MLPGRKGLTQPPHVASFATLMMWQALQRQLVIFERWFSPAWVPSD</sequence>
<dbReference type="KEGG" id="schv:BRCON_2658"/>
<accession>A0A2Z4Y851</accession>
<dbReference type="Proteomes" id="UP000262583">
    <property type="component" value="Chromosome"/>
</dbReference>
<evidence type="ECO:0000313" key="1">
    <source>
        <dbReference type="EMBL" id="AXA37400.1"/>
    </source>
</evidence>
<protein>
    <submittedName>
        <fullName evidence="1">Uncharacterized protein</fullName>
    </submittedName>
</protein>
<organism evidence="1 2">
    <name type="scientific">Sumerlaea chitinivorans</name>
    <dbReference type="NCBI Taxonomy" id="2250252"/>
    <lineage>
        <taxon>Bacteria</taxon>
        <taxon>Candidatus Sumerlaeota</taxon>
        <taxon>Candidatus Sumerlaeia</taxon>
        <taxon>Candidatus Sumerlaeales</taxon>
        <taxon>Candidatus Sumerlaeaceae</taxon>
        <taxon>Candidatus Sumerlaea</taxon>
    </lineage>
</organism>
<reference evidence="1 2" key="1">
    <citation type="submission" date="2018-05" db="EMBL/GenBank/DDBJ databases">
        <title>A metagenomic window into the 2 km-deep terrestrial subsurface aquifer revealed taxonomically and functionally diverse microbial community comprising novel uncultured bacterial lineages.</title>
        <authorList>
            <person name="Kadnikov V.V."/>
            <person name="Mardanov A.V."/>
            <person name="Beletsky A.V."/>
            <person name="Banks D."/>
            <person name="Pimenov N.V."/>
            <person name="Frank Y.A."/>
            <person name="Karnachuk O.V."/>
            <person name="Ravin N.V."/>
        </authorList>
    </citation>
    <scope>NUCLEOTIDE SEQUENCE [LARGE SCALE GENOMIC DNA]</scope>
    <source>
        <strain evidence="1">BY</strain>
    </source>
</reference>
<gene>
    <name evidence="1" type="ORF">BRCON_2658</name>
</gene>
<evidence type="ECO:0000313" key="2">
    <source>
        <dbReference type="Proteomes" id="UP000262583"/>
    </source>
</evidence>
<dbReference type="EMBL" id="CP030759">
    <property type="protein sequence ID" value="AXA37400.1"/>
    <property type="molecule type" value="Genomic_DNA"/>
</dbReference>
<dbReference type="AlphaFoldDB" id="A0A2Z4Y851"/>
<name>A0A2Z4Y851_SUMC1</name>